<dbReference type="Gene3D" id="1.10.460.10">
    <property type="entry name" value="Topoisomerase I, domain 2"/>
    <property type="match status" value="1"/>
</dbReference>
<dbReference type="GO" id="GO:0005694">
    <property type="term" value="C:chromosome"/>
    <property type="evidence" value="ECO:0007669"/>
    <property type="project" value="InterPro"/>
</dbReference>
<dbReference type="GO" id="GO:0003917">
    <property type="term" value="F:DNA topoisomerase type I (single strand cut, ATP-independent) activity"/>
    <property type="evidence" value="ECO:0007669"/>
    <property type="project" value="UniProtKB-EC"/>
</dbReference>
<comment type="caution">
    <text evidence="16">The sequence shown here is derived from an EMBL/GenBank/DDBJ whole genome shotgun (WGS) entry which is preliminary data.</text>
</comment>
<evidence type="ECO:0000256" key="9">
    <source>
        <dbReference type="ARBA" id="ARBA00023235"/>
    </source>
</evidence>
<dbReference type="InterPro" id="IPR000380">
    <property type="entry name" value="Topo_IA"/>
</dbReference>
<evidence type="ECO:0000256" key="12">
    <source>
        <dbReference type="ARBA" id="ARBA00032235"/>
    </source>
</evidence>
<dbReference type="InterPro" id="IPR013497">
    <property type="entry name" value="Topo_IA_cen"/>
</dbReference>
<evidence type="ECO:0000256" key="1">
    <source>
        <dbReference type="ARBA" id="ARBA00000213"/>
    </source>
</evidence>
<dbReference type="PROSITE" id="PS00396">
    <property type="entry name" value="TOPO_IA_1"/>
    <property type="match status" value="1"/>
</dbReference>
<evidence type="ECO:0000256" key="10">
    <source>
        <dbReference type="ARBA" id="ARBA00030003"/>
    </source>
</evidence>
<dbReference type="InterPro" id="IPR023405">
    <property type="entry name" value="Topo_IA_core_domain"/>
</dbReference>
<comment type="catalytic activity">
    <reaction evidence="1">
        <text>ATP-independent breakage of single-stranded DNA, followed by passage and rejoining.</text>
        <dbReference type="EC" id="5.6.2.1"/>
    </reaction>
</comment>
<dbReference type="AlphaFoldDB" id="A0A1G1ZTS9"/>
<dbReference type="CDD" id="cd00186">
    <property type="entry name" value="TOP1Ac"/>
    <property type="match status" value="1"/>
</dbReference>
<evidence type="ECO:0000256" key="5">
    <source>
        <dbReference type="ARBA" id="ARBA00022771"/>
    </source>
</evidence>
<evidence type="ECO:0000256" key="4">
    <source>
        <dbReference type="ARBA" id="ARBA00022723"/>
    </source>
</evidence>
<dbReference type="Gene3D" id="3.30.65.10">
    <property type="entry name" value="Bacterial Topoisomerase I, domain 1"/>
    <property type="match status" value="2"/>
</dbReference>
<evidence type="ECO:0000256" key="2">
    <source>
        <dbReference type="ARBA" id="ARBA00009446"/>
    </source>
</evidence>
<dbReference type="InterPro" id="IPR005733">
    <property type="entry name" value="TopoI_bac-type"/>
</dbReference>
<dbReference type="Gene3D" id="2.70.20.10">
    <property type="entry name" value="Topoisomerase I, domain 3"/>
    <property type="match status" value="1"/>
</dbReference>
<dbReference type="Proteomes" id="UP000176284">
    <property type="component" value="Unassembled WGS sequence"/>
</dbReference>
<keyword evidence="8" id="KW-0238">DNA-binding</keyword>
<feature type="region of interest" description="Disordered" evidence="14">
    <location>
        <begin position="515"/>
        <end position="541"/>
    </location>
</feature>
<dbReference type="SUPFAM" id="SSF56712">
    <property type="entry name" value="Prokaryotic type I DNA topoisomerase"/>
    <property type="match status" value="1"/>
</dbReference>
<keyword evidence="7" id="KW-0799">Topoisomerase</keyword>
<dbReference type="SMART" id="SM00436">
    <property type="entry name" value="TOP1Bc"/>
    <property type="match status" value="1"/>
</dbReference>
<evidence type="ECO:0000259" key="15">
    <source>
        <dbReference type="PROSITE" id="PS52039"/>
    </source>
</evidence>
<dbReference type="InterPro" id="IPR023406">
    <property type="entry name" value="Topo_IA_AS"/>
</dbReference>
<dbReference type="InterPro" id="IPR013825">
    <property type="entry name" value="Topo_IA_cen_sub2"/>
</dbReference>
<keyword evidence="6" id="KW-0862">Zinc</keyword>
<dbReference type="PANTHER" id="PTHR42785">
    <property type="entry name" value="DNA TOPOISOMERASE, TYPE IA, CORE"/>
    <property type="match status" value="1"/>
</dbReference>
<dbReference type="InterPro" id="IPR013498">
    <property type="entry name" value="Topo_IA_Znf"/>
</dbReference>
<dbReference type="EC" id="5.6.2.1" evidence="3"/>
<dbReference type="Gene3D" id="1.10.290.10">
    <property type="entry name" value="Topoisomerase I, domain 4"/>
    <property type="match status" value="1"/>
</dbReference>
<comment type="similarity">
    <text evidence="2">Belongs to the type IA topoisomerase family.</text>
</comment>
<dbReference type="GO" id="GO:0006265">
    <property type="term" value="P:DNA topological change"/>
    <property type="evidence" value="ECO:0007669"/>
    <property type="project" value="InterPro"/>
</dbReference>
<dbReference type="PRINTS" id="PR00417">
    <property type="entry name" value="PRTPISMRASEI"/>
</dbReference>
<dbReference type="GO" id="GO:0008270">
    <property type="term" value="F:zinc ion binding"/>
    <property type="evidence" value="ECO:0007669"/>
    <property type="project" value="UniProtKB-KW"/>
</dbReference>
<protein>
    <recommendedName>
        <fullName evidence="3">DNA topoisomerase</fullName>
        <ecNumber evidence="3">5.6.2.1</ecNumber>
    </recommendedName>
    <alternativeName>
        <fullName evidence="13">Omega-protein</fullName>
    </alternativeName>
    <alternativeName>
        <fullName evidence="12">Relaxing enzyme</fullName>
    </alternativeName>
    <alternativeName>
        <fullName evidence="10">Swivelase</fullName>
    </alternativeName>
    <alternativeName>
        <fullName evidence="11">Untwisting enzyme</fullName>
    </alternativeName>
</protein>
<dbReference type="SMART" id="SM00437">
    <property type="entry name" value="TOP1Ac"/>
    <property type="match status" value="1"/>
</dbReference>
<dbReference type="Pfam" id="PF01396">
    <property type="entry name" value="Zn_ribbon_Top1"/>
    <property type="match status" value="2"/>
</dbReference>
<dbReference type="InterPro" id="IPR013824">
    <property type="entry name" value="Topo_IA_cen_sub1"/>
</dbReference>
<evidence type="ECO:0000256" key="14">
    <source>
        <dbReference type="SAM" id="MobiDB-lite"/>
    </source>
</evidence>
<dbReference type="InterPro" id="IPR013826">
    <property type="entry name" value="Topo_IA_cen_sub3"/>
</dbReference>
<dbReference type="PROSITE" id="PS52039">
    <property type="entry name" value="TOPO_IA_2"/>
    <property type="match status" value="1"/>
</dbReference>
<dbReference type="EMBL" id="MHJM01000008">
    <property type="protein sequence ID" value="OGY68133.1"/>
    <property type="molecule type" value="Genomic_DNA"/>
</dbReference>
<evidence type="ECO:0000256" key="3">
    <source>
        <dbReference type="ARBA" id="ARBA00012891"/>
    </source>
</evidence>
<keyword evidence="9 16" id="KW-0413">Isomerase</keyword>
<feature type="non-terminal residue" evidence="16">
    <location>
        <position position="1"/>
    </location>
</feature>
<evidence type="ECO:0000256" key="7">
    <source>
        <dbReference type="ARBA" id="ARBA00023029"/>
    </source>
</evidence>
<keyword evidence="5" id="KW-0863">Zinc-finger</keyword>
<organism evidence="16 17">
    <name type="scientific">Candidatus Harrisonbacteria bacterium RIFCSPLOWO2_02_FULL_45_10c</name>
    <dbReference type="NCBI Taxonomy" id="1798410"/>
    <lineage>
        <taxon>Bacteria</taxon>
        <taxon>Candidatus Harrisoniibacteriota</taxon>
    </lineage>
</organism>
<evidence type="ECO:0000256" key="13">
    <source>
        <dbReference type="ARBA" id="ARBA00032877"/>
    </source>
</evidence>
<dbReference type="Pfam" id="PF01131">
    <property type="entry name" value="Topoisom_bac"/>
    <property type="match status" value="1"/>
</dbReference>
<evidence type="ECO:0000256" key="8">
    <source>
        <dbReference type="ARBA" id="ARBA00023125"/>
    </source>
</evidence>
<proteinExistence type="inferred from homology"/>
<dbReference type="GO" id="GO:0003677">
    <property type="term" value="F:DNA binding"/>
    <property type="evidence" value="ECO:0007669"/>
    <property type="project" value="UniProtKB-KW"/>
</dbReference>
<dbReference type="NCBIfam" id="TIGR01051">
    <property type="entry name" value="topA_bact"/>
    <property type="match status" value="1"/>
</dbReference>
<dbReference type="PANTHER" id="PTHR42785:SF1">
    <property type="entry name" value="DNA TOPOISOMERASE"/>
    <property type="match status" value="1"/>
</dbReference>
<feature type="domain" description="Topo IA-type catalytic" evidence="15">
    <location>
        <begin position="1"/>
        <end position="406"/>
    </location>
</feature>
<gene>
    <name evidence="16" type="ORF">A3H63_00260</name>
</gene>
<evidence type="ECO:0000313" key="16">
    <source>
        <dbReference type="EMBL" id="OGY68133.1"/>
    </source>
</evidence>
<evidence type="ECO:0000256" key="6">
    <source>
        <dbReference type="ARBA" id="ARBA00022833"/>
    </source>
</evidence>
<evidence type="ECO:0000313" key="17">
    <source>
        <dbReference type="Proteomes" id="UP000176284"/>
    </source>
</evidence>
<sequence length="541" mass="61217">LDRLVGYKLSPFLWKKVARGLSAGRVQSVAVRLIVEREQEIKDFKSEEYWTLTAVFKNSAGATLEAALTHIDKKPVEKMALKNQAMAEAIVKDLSGASFLINGINRKETKKNPLAPFTTSTLQQEAAKRLGFSSKKTMLMAQRLYENGLITYMRTDSVNLSKESLVMAKIWITETYGSDYGKEAPRTFITKSRLAQEAHEAIRPTDISKNPELFTGEPSEKKLYELIWSRFTASQMPQAVFDATHIDIQGKQYTFGANGSVLKFDGFLKIWKQKFVEKELPNNIREQESLAADSLKPEQHFTEPPPRYSEATLIKTLEEYDIGRPSTYAPIISVIQYRNYVEKLQGRFHPTEIGTLVTNILSENFPEIVDVGFTATMESKLDDIASGEKNWQAVLKEFYAPFSENLEKKYQEVSKKDVVQEPTGINCEKCGKPMIIKFSRFGKFLACSGFPDCRNTKQVKEAPKKIGLICPTCGTGDVIERRVSRGRARGKIFWGCSRYPDCAYASWTNPLKPAEEKEGKTEVLEEKFEGIEETTDEKTSQ</sequence>
<dbReference type="InterPro" id="IPR003602">
    <property type="entry name" value="Topo_IA_DNA-bd_dom"/>
</dbReference>
<dbReference type="STRING" id="1798410.A3H63_00260"/>
<dbReference type="SUPFAM" id="SSF57783">
    <property type="entry name" value="Zinc beta-ribbon"/>
    <property type="match status" value="1"/>
</dbReference>
<keyword evidence="4" id="KW-0479">Metal-binding</keyword>
<dbReference type="InterPro" id="IPR003601">
    <property type="entry name" value="Topo_IA_2"/>
</dbReference>
<reference evidence="16 17" key="1">
    <citation type="journal article" date="2016" name="Nat. Commun.">
        <title>Thousands of microbial genomes shed light on interconnected biogeochemical processes in an aquifer system.</title>
        <authorList>
            <person name="Anantharaman K."/>
            <person name="Brown C.T."/>
            <person name="Hug L.A."/>
            <person name="Sharon I."/>
            <person name="Castelle C.J."/>
            <person name="Probst A.J."/>
            <person name="Thomas B.C."/>
            <person name="Singh A."/>
            <person name="Wilkins M.J."/>
            <person name="Karaoz U."/>
            <person name="Brodie E.L."/>
            <person name="Williams K.H."/>
            <person name="Hubbard S.S."/>
            <person name="Banfield J.F."/>
        </authorList>
    </citation>
    <scope>NUCLEOTIDE SEQUENCE [LARGE SCALE GENOMIC DNA]</scope>
</reference>
<evidence type="ECO:0000256" key="11">
    <source>
        <dbReference type="ARBA" id="ARBA00031985"/>
    </source>
</evidence>
<accession>A0A1G1ZTS9</accession>
<name>A0A1G1ZTS9_9BACT</name>